<organism evidence="3 4">
    <name type="scientific">Brachybacterium endophyticum</name>
    <dbReference type="NCBI Taxonomy" id="2182385"/>
    <lineage>
        <taxon>Bacteria</taxon>
        <taxon>Bacillati</taxon>
        <taxon>Actinomycetota</taxon>
        <taxon>Actinomycetes</taxon>
        <taxon>Micrococcales</taxon>
        <taxon>Dermabacteraceae</taxon>
        <taxon>Brachybacterium</taxon>
    </lineage>
</organism>
<dbReference type="RefSeq" id="WP_109275371.1">
    <property type="nucleotide sequence ID" value="NZ_QFKX01000002.1"/>
</dbReference>
<dbReference type="InterPro" id="IPR018392">
    <property type="entry name" value="LysM"/>
</dbReference>
<feature type="domain" description="LysM" evidence="2">
    <location>
        <begin position="71"/>
        <end position="119"/>
    </location>
</feature>
<dbReference type="CDD" id="cd00118">
    <property type="entry name" value="LysM"/>
    <property type="match status" value="1"/>
</dbReference>
<evidence type="ECO:0000313" key="3">
    <source>
        <dbReference type="EMBL" id="PWH06776.1"/>
    </source>
</evidence>
<keyword evidence="1" id="KW-1133">Transmembrane helix</keyword>
<keyword evidence="4" id="KW-1185">Reference proteome</keyword>
<evidence type="ECO:0000313" key="4">
    <source>
        <dbReference type="Proteomes" id="UP000245590"/>
    </source>
</evidence>
<reference evidence="3 4" key="1">
    <citation type="submission" date="2018-05" db="EMBL/GenBank/DDBJ databases">
        <title>Brachybacterium sp. M1HQ-2T, whole genome shotgun sequence.</title>
        <authorList>
            <person name="Tuo L."/>
        </authorList>
    </citation>
    <scope>NUCLEOTIDE SEQUENCE [LARGE SCALE GENOMIC DNA]</scope>
    <source>
        <strain evidence="3 4">M1HQ-2</strain>
    </source>
</reference>
<dbReference type="Proteomes" id="UP000245590">
    <property type="component" value="Unassembled WGS sequence"/>
</dbReference>
<dbReference type="InterPro" id="IPR036779">
    <property type="entry name" value="LysM_dom_sf"/>
</dbReference>
<keyword evidence="1" id="KW-0472">Membrane</keyword>
<dbReference type="Pfam" id="PF01476">
    <property type="entry name" value="LysM"/>
    <property type="match status" value="1"/>
</dbReference>
<comment type="caution">
    <text evidence="3">The sequence shown here is derived from an EMBL/GenBank/DDBJ whole genome shotgun (WGS) entry which is preliminary data.</text>
</comment>
<gene>
    <name evidence="3" type="ORF">DEO23_07620</name>
</gene>
<keyword evidence="1" id="KW-0812">Transmembrane</keyword>
<dbReference type="AlphaFoldDB" id="A0A2U2RLR0"/>
<protein>
    <submittedName>
        <fullName evidence="3">Peptidoglycan-binding protein LysM</fullName>
    </submittedName>
</protein>
<evidence type="ECO:0000256" key="1">
    <source>
        <dbReference type="SAM" id="Phobius"/>
    </source>
</evidence>
<proteinExistence type="predicted"/>
<dbReference type="OrthoDB" id="5084290at2"/>
<dbReference type="Gene3D" id="3.10.350.10">
    <property type="entry name" value="LysM domain"/>
    <property type="match status" value="1"/>
</dbReference>
<evidence type="ECO:0000259" key="2">
    <source>
        <dbReference type="Pfam" id="PF01476"/>
    </source>
</evidence>
<feature type="transmembrane region" description="Helical" evidence="1">
    <location>
        <begin position="33"/>
        <end position="54"/>
    </location>
</feature>
<accession>A0A2U2RLR0</accession>
<name>A0A2U2RLR0_9MICO</name>
<sequence>MATVLPLPASSARREQEIARKGVRLQLTRRGRILLASLAFLAGILVALAGVLVLDVPSAFAGDAGTSGTVTVRAGDTLSEYAEQYAPEGQDTQDFVREISSVNGLSSPRITEGQVLELPDDAVDAA</sequence>
<dbReference type="EMBL" id="QFKX01000002">
    <property type="protein sequence ID" value="PWH06776.1"/>
    <property type="molecule type" value="Genomic_DNA"/>
</dbReference>